<evidence type="ECO:0000259" key="1">
    <source>
        <dbReference type="Pfam" id="PF14065"/>
    </source>
</evidence>
<feature type="domain" description="Pvc16 N-terminal" evidence="1">
    <location>
        <begin position="5"/>
        <end position="165"/>
    </location>
</feature>
<evidence type="ECO:0000313" key="2">
    <source>
        <dbReference type="EMBL" id="MCW6038101.1"/>
    </source>
</evidence>
<evidence type="ECO:0000313" key="3">
    <source>
        <dbReference type="Proteomes" id="UP001526426"/>
    </source>
</evidence>
<dbReference type="RefSeq" id="WP_265265997.1">
    <property type="nucleotide sequence ID" value="NZ_JAIHOM010000109.1"/>
</dbReference>
<dbReference type="EMBL" id="JAIHOM010000109">
    <property type="protein sequence ID" value="MCW6038101.1"/>
    <property type="molecule type" value="Genomic_DNA"/>
</dbReference>
<protein>
    <submittedName>
        <fullName evidence="2">DUF4255 domain-containing protein</fullName>
    </submittedName>
</protein>
<organism evidence="2 3">
    <name type="scientific">Spirulina subsalsa FACHB-351</name>
    <dbReference type="NCBI Taxonomy" id="234711"/>
    <lineage>
        <taxon>Bacteria</taxon>
        <taxon>Bacillati</taxon>
        <taxon>Cyanobacteriota</taxon>
        <taxon>Cyanophyceae</taxon>
        <taxon>Spirulinales</taxon>
        <taxon>Spirulinaceae</taxon>
        <taxon>Spirulina</taxon>
    </lineage>
</organism>
<sequence>MIPVVAQALAHLLVSGTSLDSVEQISFHRPENPQTMTRGVNLYFYDLRATRNAGDNAENPNSLTEKDSPHGTTQTVAQERALWFDVSFLVSTYDYTALGAQQLFSESLTLFLRYAQIPHPFLDASIPGFRALPLRVNLEMDWVELWKALDLPLRPALCVTVTVPERQISVPVLVANSLEFMNHPTPDRSSLKKVDEGLIKG</sequence>
<accession>A0ABT3L9A6</accession>
<gene>
    <name evidence="2" type="ORF">K4A83_17750</name>
</gene>
<dbReference type="Proteomes" id="UP001526426">
    <property type="component" value="Unassembled WGS sequence"/>
</dbReference>
<dbReference type="InterPro" id="IPR025351">
    <property type="entry name" value="Pvc16_N"/>
</dbReference>
<comment type="caution">
    <text evidence="2">The sequence shown here is derived from an EMBL/GenBank/DDBJ whole genome shotgun (WGS) entry which is preliminary data.</text>
</comment>
<proteinExistence type="predicted"/>
<name>A0ABT3L9A6_9CYAN</name>
<dbReference type="Pfam" id="PF14065">
    <property type="entry name" value="Pvc16_N"/>
    <property type="match status" value="1"/>
</dbReference>
<keyword evidence="3" id="KW-1185">Reference proteome</keyword>
<reference evidence="2 3" key="1">
    <citation type="submission" date="2021-08" db="EMBL/GenBank/DDBJ databases">
        <title>Draft genome sequence of Spirulina subsalsa with high tolerance to salinity and hype-accumulation of phycocyanin.</title>
        <authorList>
            <person name="Pei H."/>
            <person name="Jiang L."/>
        </authorList>
    </citation>
    <scope>NUCLEOTIDE SEQUENCE [LARGE SCALE GENOMIC DNA]</scope>
    <source>
        <strain evidence="2 3">FACHB-351</strain>
    </source>
</reference>